<keyword evidence="5" id="KW-1185">Reference proteome</keyword>
<dbReference type="SUPFAM" id="SSF52218">
    <property type="entry name" value="Flavoproteins"/>
    <property type="match status" value="1"/>
</dbReference>
<feature type="domain" description="NADPH-dependent FMN reductase-like" evidence="3">
    <location>
        <begin position="1"/>
        <end position="151"/>
    </location>
</feature>
<comment type="caution">
    <text evidence="4">The sequence shown here is derived from an EMBL/GenBank/DDBJ whole genome shotgun (WGS) entry which is preliminary data.</text>
</comment>
<gene>
    <name evidence="4" type="ORF">H0486_04890</name>
</gene>
<evidence type="ECO:0000313" key="5">
    <source>
        <dbReference type="Proteomes" id="UP000574276"/>
    </source>
</evidence>
<evidence type="ECO:0000256" key="1">
    <source>
        <dbReference type="ARBA" id="ARBA00022630"/>
    </source>
</evidence>
<dbReference type="InterPro" id="IPR051796">
    <property type="entry name" value="ISF_SsuE-like"/>
</dbReference>
<evidence type="ECO:0000259" key="3">
    <source>
        <dbReference type="Pfam" id="PF03358"/>
    </source>
</evidence>
<sequence length="183" mass="20594">MNALIINCSPVRTGATAEITSKISTCLASKYDVRIICIDDYQFEFCKGCRSCHNTAKCIMQDDDITKIIDEFEWADKIVSISPSYWADIPGQFKAFIDRCTPWCNTHEPHAAITKGKKGYSIALRTGPSMRECNRINESIEHFYGHLEITPSGSLGLCSIEYKTDVPNRAHEIEAFCNLIKSE</sequence>
<proteinExistence type="predicted"/>
<dbReference type="GO" id="GO:0016491">
    <property type="term" value="F:oxidoreductase activity"/>
    <property type="evidence" value="ECO:0007669"/>
    <property type="project" value="InterPro"/>
</dbReference>
<dbReference type="AlphaFoldDB" id="A0A839JXQ5"/>
<accession>A0A839JXQ5</accession>
<evidence type="ECO:0000313" key="4">
    <source>
        <dbReference type="EMBL" id="MBB2182210.1"/>
    </source>
</evidence>
<dbReference type="Pfam" id="PF03358">
    <property type="entry name" value="FMN_red"/>
    <property type="match status" value="1"/>
</dbReference>
<dbReference type="RefSeq" id="WP_228351938.1">
    <property type="nucleotide sequence ID" value="NZ_JACEGA010000001.1"/>
</dbReference>
<dbReference type="InterPro" id="IPR029039">
    <property type="entry name" value="Flavoprotein-like_sf"/>
</dbReference>
<evidence type="ECO:0000256" key="2">
    <source>
        <dbReference type="ARBA" id="ARBA00022643"/>
    </source>
</evidence>
<protein>
    <submittedName>
        <fullName evidence="4">Flavodoxin family protein</fullName>
    </submittedName>
</protein>
<dbReference type="PANTHER" id="PTHR43278">
    <property type="entry name" value="NAD(P)H-DEPENDENT FMN-CONTAINING OXIDOREDUCTASE YWQN-RELATED"/>
    <property type="match status" value="1"/>
</dbReference>
<organism evidence="4 5">
    <name type="scientific">Variimorphobacter saccharofermentans</name>
    <dbReference type="NCBI Taxonomy" id="2755051"/>
    <lineage>
        <taxon>Bacteria</taxon>
        <taxon>Bacillati</taxon>
        <taxon>Bacillota</taxon>
        <taxon>Clostridia</taxon>
        <taxon>Lachnospirales</taxon>
        <taxon>Lachnospiraceae</taxon>
        <taxon>Variimorphobacter</taxon>
    </lineage>
</organism>
<dbReference type="EMBL" id="JACEGA010000001">
    <property type="protein sequence ID" value="MBB2182210.1"/>
    <property type="molecule type" value="Genomic_DNA"/>
</dbReference>
<keyword evidence="1" id="KW-0285">Flavoprotein</keyword>
<dbReference type="Proteomes" id="UP000574276">
    <property type="component" value="Unassembled WGS sequence"/>
</dbReference>
<dbReference type="InterPro" id="IPR005025">
    <property type="entry name" value="FMN_Rdtase-like_dom"/>
</dbReference>
<dbReference type="Gene3D" id="3.40.50.360">
    <property type="match status" value="1"/>
</dbReference>
<dbReference type="PANTHER" id="PTHR43278:SF4">
    <property type="entry name" value="NAD(P)H-DEPENDENT FMN-CONTAINING OXIDOREDUCTASE YWQN-RELATED"/>
    <property type="match status" value="1"/>
</dbReference>
<reference evidence="4 5" key="1">
    <citation type="submission" date="2020-07" db="EMBL/GenBank/DDBJ databases">
        <title>Characterization and genome sequencing of isolate MD1, a novel member within the family Lachnospiraceae.</title>
        <authorList>
            <person name="Rettenmaier R."/>
            <person name="Di Bello L."/>
            <person name="Zinser C."/>
            <person name="Scheitz K."/>
            <person name="Liebl W."/>
            <person name="Zverlov V."/>
        </authorList>
    </citation>
    <scope>NUCLEOTIDE SEQUENCE [LARGE SCALE GENOMIC DNA]</scope>
    <source>
        <strain evidence="4 5">MD1</strain>
    </source>
</reference>
<name>A0A839JXQ5_9FIRM</name>
<keyword evidence="2" id="KW-0288">FMN</keyword>